<comment type="caution">
    <text evidence="1">The sequence shown here is derived from an EMBL/GenBank/DDBJ whole genome shotgun (WGS) entry which is preliminary data.</text>
</comment>
<keyword evidence="2" id="KW-1185">Reference proteome</keyword>
<evidence type="ECO:0000313" key="2">
    <source>
        <dbReference type="Proteomes" id="UP001519460"/>
    </source>
</evidence>
<name>A0ABD0KP41_9CAEN</name>
<feature type="non-terminal residue" evidence="1">
    <location>
        <position position="1"/>
    </location>
</feature>
<organism evidence="1 2">
    <name type="scientific">Batillaria attramentaria</name>
    <dbReference type="NCBI Taxonomy" id="370345"/>
    <lineage>
        <taxon>Eukaryota</taxon>
        <taxon>Metazoa</taxon>
        <taxon>Spiralia</taxon>
        <taxon>Lophotrochozoa</taxon>
        <taxon>Mollusca</taxon>
        <taxon>Gastropoda</taxon>
        <taxon>Caenogastropoda</taxon>
        <taxon>Sorbeoconcha</taxon>
        <taxon>Cerithioidea</taxon>
        <taxon>Batillariidae</taxon>
        <taxon>Batillaria</taxon>
    </lineage>
</organism>
<dbReference type="AlphaFoldDB" id="A0ABD0KP41"/>
<dbReference type="EMBL" id="JACVVK020000143">
    <property type="protein sequence ID" value="KAK7489023.1"/>
    <property type="molecule type" value="Genomic_DNA"/>
</dbReference>
<feature type="non-terminal residue" evidence="1">
    <location>
        <position position="69"/>
    </location>
</feature>
<sequence length="69" mass="7951">KCVVDYSVLILDATGQNVVRFQMPRKEFTFSLLYSTHTVYVTSCQEAEESHAVSFFPVTASESVWRREE</sequence>
<reference evidence="1 2" key="1">
    <citation type="journal article" date="2023" name="Sci. Data">
        <title>Genome assembly of the Korean intertidal mud-creeper Batillaria attramentaria.</title>
        <authorList>
            <person name="Patra A.K."/>
            <person name="Ho P.T."/>
            <person name="Jun S."/>
            <person name="Lee S.J."/>
            <person name="Kim Y."/>
            <person name="Won Y.J."/>
        </authorList>
    </citation>
    <scope>NUCLEOTIDE SEQUENCE [LARGE SCALE GENOMIC DNA]</scope>
    <source>
        <strain evidence="1">Wonlab-2016</strain>
    </source>
</reference>
<proteinExistence type="predicted"/>
<accession>A0ABD0KP41</accession>
<protein>
    <submittedName>
        <fullName evidence="1">Uncharacterized protein</fullName>
    </submittedName>
</protein>
<evidence type="ECO:0000313" key="1">
    <source>
        <dbReference type="EMBL" id="KAK7489023.1"/>
    </source>
</evidence>
<dbReference type="Proteomes" id="UP001519460">
    <property type="component" value="Unassembled WGS sequence"/>
</dbReference>
<gene>
    <name evidence="1" type="ORF">BaRGS_00019684</name>
</gene>